<dbReference type="PROSITE" id="PS00197">
    <property type="entry name" value="2FE2S_FER_1"/>
    <property type="match status" value="1"/>
</dbReference>
<evidence type="ECO:0000313" key="3">
    <source>
        <dbReference type="EMBL" id="MFC7409139.1"/>
    </source>
</evidence>
<dbReference type="InterPro" id="IPR039261">
    <property type="entry name" value="FNR_nucleotide-bd"/>
</dbReference>
<dbReference type="InterPro" id="IPR036010">
    <property type="entry name" value="2Fe-2S_ferredoxin-like_sf"/>
</dbReference>
<dbReference type="InterPro" id="IPR006058">
    <property type="entry name" value="2Fe2S_fd_BS"/>
</dbReference>
<sequence>MSSSIEVRVAEAEALNPLIRRLRLQAPAGQALPAFKAGAHVRVQVSLPGEQQDWRHYSLINPLPEAGATSAPTHYDIAVRREDEGRGGSRFMHGLQVGDRLVIEPPKNDFPLHGGHAPVLLVAGGIGVTPLLSMAAELRAAQRPVRMVYAGRSRSLLAFLPALQALLGDALHVHADDEAGTPLDIAALLDGCASDEQVYMCGPKPMLDAVLTAAHARGWAPGRVHFELFTAAAPEAGDQAFDVVLAQSGVTHRVAADQSILDCLIEHGCDPLFDCKRGECGVCAVPVIEGDIDHRDYVLSASEKAAGNVIQICISRARGPRLVLDL</sequence>
<name>A0ABW2QJ23_9BURK</name>
<dbReference type="Pfam" id="PF00970">
    <property type="entry name" value="FAD_binding_6"/>
    <property type="match status" value="1"/>
</dbReference>
<feature type="domain" description="2Fe-2S ferredoxin-type" evidence="1">
    <location>
        <begin position="241"/>
        <end position="326"/>
    </location>
</feature>
<evidence type="ECO:0000259" key="2">
    <source>
        <dbReference type="PROSITE" id="PS51384"/>
    </source>
</evidence>
<protein>
    <submittedName>
        <fullName evidence="3">PDR/VanB family oxidoreductase</fullName>
    </submittedName>
</protein>
<dbReference type="InterPro" id="IPR001041">
    <property type="entry name" value="2Fe-2S_ferredoxin-type"/>
</dbReference>
<dbReference type="SUPFAM" id="SSF52343">
    <property type="entry name" value="Ferredoxin reductase-like, C-terminal NADP-linked domain"/>
    <property type="match status" value="1"/>
</dbReference>
<dbReference type="InterPro" id="IPR050415">
    <property type="entry name" value="MRET"/>
</dbReference>
<organism evidence="3 4">
    <name type="scientific">Hydrogenophaga atypica</name>
    <dbReference type="NCBI Taxonomy" id="249409"/>
    <lineage>
        <taxon>Bacteria</taxon>
        <taxon>Pseudomonadati</taxon>
        <taxon>Pseudomonadota</taxon>
        <taxon>Betaproteobacteria</taxon>
        <taxon>Burkholderiales</taxon>
        <taxon>Comamonadaceae</taxon>
        <taxon>Hydrogenophaga</taxon>
    </lineage>
</organism>
<feature type="domain" description="FAD-binding FR-type" evidence="2">
    <location>
        <begin position="2"/>
        <end position="113"/>
    </location>
</feature>
<dbReference type="CDD" id="cd00207">
    <property type="entry name" value="fer2"/>
    <property type="match status" value="1"/>
</dbReference>
<proteinExistence type="predicted"/>
<evidence type="ECO:0000259" key="1">
    <source>
        <dbReference type="PROSITE" id="PS51085"/>
    </source>
</evidence>
<dbReference type="Gene3D" id="3.10.20.30">
    <property type="match status" value="1"/>
</dbReference>
<dbReference type="InterPro" id="IPR017927">
    <property type="entry name" value="FAD-bd_FR_type"/>
</dbReference>
<dbReference type="PANTHER" id="PTHR47354:SF2">
    <property type="entry name" value="BLR2392 PROTEIN"/>
    <property type="match status" value="1"/>
</dbReference>
<reference evidence="4" key="1">
    <citation type="journal article" date="2019" name="Int. J. Syst. Evol. Microbiol.">
        <title>The Global Catalogue of Microorganisms (GCM) 10K type strain sequencing project: providing services to taxonomists for standard genome sequencing and annotation.</title>
        <authorList>
            <consortium name="The Broad Institute Genomics Platform"/>
            <consortium name="The Broad Institute Genome Sequencing Center for Infectious Disease"/>
            <person name="Wu L."/>
            <person name="Ma J."/>
        </authorList>
    </citation>
    <scope>NUCLEOTIDE SEQUENCE [LARGE SCALE GENOMIC DNA]</scope>
    <source>
        <strain evidence="4">CGMCC 1.12371</strain>
    </source>
</reference>
<dbReference type="PROSITE" id="PS51085">
    <property type="entry name" value="2FE2S_FER_2"/>
    <property type="match status" value="1"/>
</dbReference>
<comment type="caution">
    <text evidence="3">The sequence shown here is derived from an EMBL/GenBank/DDBJ whole genome shotgun (WGS) entry which is preliminary data.</text>
</comment>
<dbReference type="EMBL" id="JBHTCA010000005">
    <property type="protein sequence ID" value="MFC7409139.1"/>
    <property type="molecule type" value="Genomic_DNA"/>
</dbReference>
<dbReference type="RefSeq" id="WP_382222419.1">
    <property type="nucleotide sequence ID" value="NZ_JBHTCA010000005.1"/>
</dbReference>
<dbReference type="InterPro" id="IPR012675">
    <property type="entry name" value="Beta-grasp_dom_sf"/>
</dbReference>
<dbReference type="Gene3D" id="3.40.50.80">
    <property type="entry name" value="Nucleotide-binding domain of ferredoxin-NADP reductase (FNR) module"/>
    <property type="match status" value="1"/>
</dbReference>
<keyword evidence="4" id="KW-1185">Reference proteome</keyword>
<dbReference type="PROSITE" id="PS51384">
    <property type="entry name" value="FAD_FR"/>
    <property type="match status" value="1"/>
</dbReference>
<dbReference type="PANTHER" id="PTHR47354">
    <property type="entry name" value="NADH OXIDOREDUCTASE HCR"/>
    <property type="match status" value="1"/>
</dbReference>
<dbReference type="Pfam" id="PF00111">
    <property type="entry name" value="Fer2"/>
    <property type="match status" value="1"/>
</dbReference>
<gene>
    <name evidence="3" type="ORF">ACFQPB_09730</name>
</gene>
<dbReference type="Gene3D" id="2.40.30.10">
    <property type="entry name" value="Translation factors"/>
    <property type="match status" value="1"/>
</dbReference>
<evidence type="ECO:0000313" key="4">
    <source>
        <dbReference type="Proteomes" id="UP001596501"/>
    </source>
</evidence>
<dbReference type="SUPFAM" id="SSF63380">
    <property type="entry name" value="Riboflavin synthase domain-like"/>
    <property type="match status" value="1"/>
</dbReference>
<accession>A0ABW2QJ23</accession>
<dbReference type="InterPro" id="IPR017938">
    <property type="entry name" value="Riboflavin_synthase-like_b-brl"/>
</dbReference>
<dbReference type="InterPro" id="IPR008333">
    <property type="entry name" value="Cbr1-like_FAD-bd_dom"/>
</dbReference>
<dbReference type="CDD" id="cd06185">
    <property type="entry name" value="PDR_like"/>
    <property type="match status" value="1"/>
</dbReference>
<dbReference type="SUPFAM" id="SSF54292">
    <property type="entry name" value="2Fe-2S ferredoxin-like"/>
    <property type="match status" value="1"/>
</dbReference>
<dbReference type="Proteomes" id="UP001596501">
    <property type="component" value="Unassembled WGS sequence"/>
</dbReference>
<dbReference type="InterPro" id="IPR001433">
    <property type="entry name" value="OxRdtase_FAD/NAD-bd"/>
</dbReference>
<dbReference type="Pfam" id="PF00175">
    <property type="entry name" value="NAD_binding_1"/>
    <property type="match status" value="1"/>
</dbReference>